<dbReference type="RefSeq" id="WP_035322797.1">
    <property type="nucleotide sequence ID" value="NZ_FONH01000001.1"/>
</dbReference>
<dbReference type="EC" id="4.2.1.1" evidence="2 7"/>
<dbReference type="PROSITE" id="PS51318">
    <property type="entry name" value="TAT"/>
    <property type="match status" value="1"/>
</dbReference>
<evidence type="ECO:0000256" key="1">
    <source>
        <dbReference type="ARBA" id="ARBA00006217"/>
    </source>
</evidence>
<dbReference type="GO" id="GO:0015976">
    <property type="term" value="P:carbon utilization"/>
    <property type="evidence" value="ECO:0007669"/>
    <property type="project" value="InterPro"/>
</dbReference>
<feature type="binding site" evidence="6">
    <location>
        <position position="92"/>
    </location>
    <ligand>
        <name>Zn(2+)</name>
        <dbReference type="ChEBI" id="CHEBI:29105"/>
    </ligand>
</feature>
<evidence type="ECO:0000256" key="6">
    <source>
        <dbReference type="PIRSR" id="PIRSR601765-1"/>
    </source>
</evidence>
<organism evidence="9 10">
    <name type="scientific">Dyella marensis</name>
    <dbReference type="NCBI Taxonomy" id="500610"/>
    <lineage>
        <taxon>Bacteria</taxon>
        <taxon>Pseudomonadati</taxon>
        <taxon>Pseudomonadota</taxon>
        <taxon>Gammaproteobacteria</taxon>
        <taxon>Lysobacterales</taxon>
        <taxon>Rhodanobacteraceae</taxon>
        <taxon>Dyella</taxon>
    </lineage>
</organism>
<dbReference type="InterPro" id="IPR006311">
    <property type="entry name" value="TAT_signal"/>
</dbReference>
<evidence type="ECO:0000256" key="4">
    <source>
        <dbReference type="ARBA" id="ARBA00023239"/>
    </source>
</evidence>
<keyword evidence="10" id="KW-1185">Reference proteome</keyword>
<keyword evidence="3 6" id="KW-0862">Zinc</keyword>
<evidence type="ECO:0000256" key="5">
    <source>
        <dbReference type="ARBA" id="ARBA00048348"/>
    </source>
</evidence>
<keyword evidence="6" id="KW-0479">Metal-binding</keyword>
<feature type="chain" id="PRO_5011727250" description="Carbonic anhydrase" evidence="8">
    <location>
        <begin position="26"/>
        <end position="250"/>
    </location>
</feature>
<feature type="signal peptide" evidence="8">
    <location>
        <begin position="1"/>
        <end position="25"/>
    </location>
</feature>
<dbReference type="InterPro" id="IPR001765">
    <property type="entry name" value="Carbonic_anhydrase"/>
</dbReference>
<evidence type="ECO:0000256" key="8">
    <source>
        <dbReference type="SAM" id="SignalP"/>
    </source>
</evidence>
<keyword evidence="4 7" id="KW-0456">Lyase</keyword>
<dbReference type="Pfam" id="PF00484">
    <property type="entry name" value="Pro_CA"/>
    <property type="match status" value="1"/>
</dbReference>
<sequence>MTTTSRRQFLQLSALAMASAAAPWADVHARALPKPGFPPLPAHRPTGQEALERLLQGNARFVAGKGSAACRTPDDFAKVAQGQAPFAAIIACADSRTAPEIIFDQGVGQLFTVRAAGNVVAGSGPVMKGSIEYAVAELGVSLILVLGHSECGAMKAAIQFRHEQNKPAGAIDDLLELIYPAVDQTVEQDEELSGKALQKQVTYNNVNNGVQRLRGLEPIIAPAVRSGSLMVAGAVHDLATGVVTVWPKLS</sequence>
<evidence type="ECO:0000256" key="3">
    <source>
        <dbReference type="ARBA" id="ARBA00022833"/>
    </source>
</evidence>
<dbReference type="STRING" id="500610.SAMN02799615_00176"/>
<feature type="binding site" evidence="6">
    <location>
        <position position="94"/>
    </location>
    <ligand>
        <name>Zn(2+)</name>
        <dbReference type="ChEBI" id="CHEBI:29105"/>
    </ligand>
</feature>
<dbReference type="InterPro" id="IPR015892">
    <property type="entry name" value="Carbonic_anhydrase_CS"/>
</dbReference>
<comment type="catalytic activity">
    <reaction evidence="5 7">
        <text>hydrogencarbonate + H(+) = CO2 + H2O</text>
        <dbReference type="Rhea" id="RHEA:10748"/>
        <dbReference type="ChEBI" id="CHEBI:15377"/>
        <dbReference type="ChEBI" id="CHEBI:15378"/>
        <dbReference type="ChEBI" id="CHEBI:16526"/>
        <dbReference type="ChEBI" id="CHEBI:17544"/>
        <dbReference type="EC" id="4.2.1.1"/>
    </reaction>
</comment>
<evidence type="ECO:0000256" key="7">
    <source>
        <dbReference type="RuleBase" id="RU003956"/>
    </source>
</evidence>
<dbReference type="SMART" id="SM00947">
    <property type="entry name" value="Pro_CA"/>
    <property type="match status" value="1"/>
</dbReference>
<accession>A0A1I1XAD5</accession>
<reference evidence="10" key="1">
    <citation type="submission" date="2016-10" db="EMBL/GenBank/DDBJ databases">
        <authorList>
            <person name="Varghese N."/>
            <person name="Submissions S."/>
        </authorList>
    </citation>
    <scope>NUCLEOTIDE SEQUENCE [LARGE SCALE GENOMIC DNA]</scope>
    <source>
        <strain evidence="10">UNC178MFTsu3.1</strain>
    </source>
</reference>
<comment type="cofactor">
    <cofactor evidence="6">
        <name>Zn(2+)</name>
        <dbReference type="ChEBI" id="CHEBI:29105"/>
    </cofactor>
    <text evidence="6">Binds 1 zinc ion per subunit.</text>
</comment>
<proteinExistence type="inferred from homology"/>
<protein>
    <recommendedName>
        <fullName evidence="2 7">Carbonic anhydrase</fullName>
        <ecNumber evidence="2 7">4.2.1.1</ecNumber>
    </recommendedName>
    <alternativeName>
        <fullName evidence="7">Carbonate dehydratase</fullName>
    </alternativeName>
</protein>
<evidence type="ECO:0000313" key="9">
    <source>
        <dbReference type="EMBL" id="SFE04345.1"/>
    </source>
</evidence>
<dbReference type="Gene3D" id="3.40.1050.10">
    <property type="entry name" value="Carbonic anhydrase"/>
    <property type="match status" value="1"/>
</dbReference>
<evidence type="ECO:0000256" key="2">
    <source>
        <dbReference type="ARBA" id="ARBA00012925"/>
    </source>
</evidence>
<dbReference type="PROSITE" id="PS00705">
    <property type="entry name" value="PROK_CO2_ANHYDRASE_2"/>
    <property type="match status" value="1"/>
</dbReference>
<dbReference type="GO" id="GO:0004089">
    <property type="term" value="F:carbonate dehydratase activity"/>
    <property type="evidence" value="ECO:0007669"/>
    <property type="project" value="UniProtKB-UniRule"/>
</dbReference>
<comment type="similarity">
    <text evidence="1 7">Belongs to the beta-class carbonic anhydrase family.</text>
</comment>
<dbReference type="GO" id="GO:0008270">
    <property type="term" value="F:zinc ion binding"/>
    <property type="evidence" value="ECO:0007669"/>
    <property type="project" value="UniProtKB-UniRule"/>
</dbReference>
<dbReference type="AlphaFoldDB" id="A0A1I1XAD5"/>
<name>A0A1I1XAD5_9GAMM</name>
<feature type="binding site" evidence="6">
    <location>
        <position position="151"/>
    </location>
    <ligand>
        <name>Zn(2+)</name>
        <dbReference type="ChEBI" id="CHEBI:29105"/>
    </ligand>
</feature>
<dbReference type="PANTHER" id="PTHR11002">
    <property type="entry name" value="CARBONIC ANHYDRASE"/>
    <property type="match status" value="1"/>
</dbReference>
<dbReference type="PANTHER" id="PTHR11002:SF79">
    <property type="entry name" value="CARBONIC ANHYDRASE 2"/>
    <property type="match status" value="1"/>
</dbReference>
<dbReference type="Proteomes" id="UP000199477">
    <property type="component" value="Unassembled WGS sequence"/>
</dbReference>
<feature type="binding site" evidence="6">
    <location>
        <position position="148"/>
    </location>
    <ligand>
        <name>Zn(2+)</name>
        <dbReference type="ChEBI" id="CHEBI:29105"/>
    </ligand>
</feature>
<dbReference type="EMBL" id="FONH01000001">
    <property type="protein sequence ID" value="SFE04345.1"/>
    <property type="molecule type" value="Genomic_DNA"/>
</dbReference>
<dbReference type="InterPro" id="IPR036874">
    <property type="entry name" value="Carbonic_anhydrase_sf"/>
</dbReference>
<evidence type="ECO:0000313" key="10">
    <source>
        <dbReference type="Proteomes" id="UP000199477"/>
    </source>
</evidence>
<keyword evidence="8" id="KW-0732">Signal</keyword>
<gene>
    <name evidence="9" type="ORF">SAMN02799615_00176</name>
</gene>
<comment type="function">
    <text evidence="7">Reversible hydration of carbon dioxide.</text>
</comment>
<dbReference type="SUPFAM" id="SSF53056">
    <property type="entry name" value="beta-carbonic anhydrase, cab"/>
    <property type="match status" value="1"/>
</dbReference>